<feature type="domain" description="ATP-grasp" evidence="2">
    <location>
        <begin position="37"/>
        <end position="292"/>
    </location>
</feature>
<name>A0A1F5G1U9_9BACT</name>
<dbReference type="GO" id="GO:0009432">
    <property type="term" value="P:SOS response"/>
    <property type="evidence" value="ECO:0007669"/>
    <property type="project" value="TreeGrafter"/>
</dbReference>
<dbReference type="InterPro" id="IPR011761">
    <property type="entry name" value="ATP-grasp"/>
</dbReference>
<reference evidence="3 4" key="1">
    <citation type="journal article" date="2016" name="Nat. Commun.">
        <title>Thousands of microbial genomes shed light on interconnected biogeochemical processes in an aquifer system.</title>
        <authorList>
            <person name="Anantharaman K."/>
            <person name="Brown C.T."/>
            <person name="Hug L.A."/>
            <person name="Sharon I."/>
            <person name="Castelle C.J."/>
            <person name="Probst A.J."/>
            <person name="Thomas B.C."/>
            <person name="Singh A."/>
            <person name="Wilkins M.J."/>
            <person name="Karaoz U."/>
            <person name="Brodie E.L."/>
            <person name="Williams K.H."/>
            <person name="Hubbard S.S."/>
            <person name="Banfield J.F."/>
        </authorList>
    </citation>
    <scope>NUCLEOTIDE SEQUENCE [LARGE SCALE GENOMIC DNA]</scope>
</reference>
<sequence>MAVSSGPLGMNARNFLYIRKYNRLSAKRIADNKLKTKRLLIGNCIPTTRLIKFFSSRESIRSYDWDLPEKGFVVKPARGYGGEGILVFTSWKNGKGRTISAKRYNVRQLESHIFDIFEGAYSLQDLPDQAYIEEKVIPHKFFKKYSPVSLPDIRIVCFNRIPIMAMLRIPTWESNGNANLHLGAIGAGIDIRTGITQQGLLNGKIIKKFPTTNIKIAGIKIPNWDEVLKMAIKTQEVSNLGYMGIDIVFDAQKGPIVLEINARPGLEIQNVNLASLRSRMEKVEDLKVPTIERGIELAKSLFASASVQNVNVSPTTLSVYEKVIFTNKDKAKTYEAKIDSGAYRTSIDWSVVENLGLIPLPKKILIVSADGKQLRSAVKVSFSLAGKKINTVATITDRAHMQYPVIIGRKDLTDFVINPNLVTGFKDESEEDN</sequence>
<protein>
    <recommendedName>
        <fullName evidence="2">ATP-grasp domain-containing protein</fullName>
    </recommendedName>
</protein>
<dbReference type="PANTHER" id="PTHR21621">
    <property type="entry name" value="RIBOSOMAL PROTEIN S6 MODIFICATION PROTEIN"/>
    <property type="match status" value="1"/>
</dbReference>
<accession>A0A1F5G1U9</accession>
<dbReference type="InterPro" id="IPR039523">
    <property type="entry name" value="RimK-rel_E_lig_ATP-grasp"/>
</dbReference>
<dbReference type="InterPro" id="IPR021109">
    <property type="entry name" value="Peptidase_aspartic_dom_sf"/>
</dbReference>
<gene>
    <name evidence="3" type="ORF">A2164_03190</name>
</gene>
<dbReference type="PROSITE" id="PS50975">
    <property type="entry name" value="ATP_GRASP"/>
    <property type="match status" value="1"/>
</dbReference>
<proteinExistence type="predicted"/>
<dbReference type="AlphaFoldDB" id="A0A1F5G1U9"/>
<keyword evidence="1" id="KW-0067">ATP-binding</keyword>
<dbReference type="GO" id="GO:0046872">
    <property type="term" value="F:metal ion binding"/>
    <property type="evidence" value="ECO:0007669"/>
    <property type="project" value="InterPro"/>
</dbReference>
<dbReference type="Proteomes" id="UP000176317">
    <property type="component" value="Unassembled WGS sequence"/>
</dbReference>
<evidence type="ECO:0000256" key="1">
    <source>
        <dbReference type="PROSITE-ProRule" id="PRU00409"/>
    </source>
</evidence>
<evidence type="ECO:0000259" key="2">
    <source>
        <dbReference type="PROSITE" id="PS50975"/>
    </source>
</evidence>
<comment type="caution">
    <text evidence="3">The sequence shown here is derived from an EMBL/GenBank/DDBJ whole genome shotgun (WGS) entry which is preliminary data.</text>
</comment>
<dbReference type="Gene3D" id="3.30.470.20">
    <property type="entry name" value="ATP-grasp fold, B domain"/>
    <property type="match status" value="1"/>
</dbReference>
<dbReference type="SUPFAM" id="SSF50630">
    <property type="entry name" value="Acid proteases"/>
    <property type="match status" value="1"/>
</dbReference>
<organism evidence="3 4">
    <name type="scientific">Candidatus Curtissbacteria bacterium RBG_13_35_7</name>
    <dbReference type="NCBI Taxonomy" id="1797705"/>
    <lineage>
        <taxon>Bacteria</taxon>
        <taxon>Candidatus Curtissiibacteriota</taxon>
    </lineage>
</organism>
<dbReference type="PANTHER" id="PTHR21621:SF0">
    <property type="entry name" value="BETA-CITRYLGLUTAMATE SYNTHASE B-RELATED"/>
    <property type="match status" value="1"/>
</dbReference>
<dbReference type="Pfam" id="PF14397">
    <property type="entry name" value="ATPgrasp_ST"/>
    <property type="match status" value="1"/>
</dbReference>
<dbReference type="GO" id="GO:0005737">
    <property type="term" value="C:cytoplasm"/>
    <property type="evidence" value="ECO:0007669"/>
    <property type="project" value="TreeGrafter"/>
</dbReference>
<evidence type="ECO:0000313" key="3">
    <source>
        <dbReference type="EMBL" id="OGD85784.1"/>
    </source>
</evidence>
<keyword evidence="1" id="KW-0547">Nucleotide-binding</keyword>
<dbReference type="EMBL" id="MFAT01000056">
    <property type="protein sequence ID" value="OGD85784.1"/>
    <property type="molecule type" value="Genomic_DNA"/>
</dbReference>
<dbReference type="Gene3D" id="2.40.70.10">
    <property type="entry name" value="Acid Proteases"/>
    <property type="match status" value="1"/>
</dbReference>
<dbReference type="SUPFAM" id="SSF56059">
    <property type="entry name" value="Glutathione synthetase ATP-binding domain-like"/>
    <property type="match status" value="1"/>
</dbReference>
<dbReference type="GO" id="GO:0018169">
    <property type="term" value="F:ribosomal S6-glutamic acid ligase activity"/>
    <property type="evidence" value="ECO:0007669"/>
    <property type="project" value="TreeGrafter"/>
</dbReference>
<dbReference type="GO" id="GO:0005524">
    <property type="term" value="F:ATP binding"/>
    <property type="evidence" value="ECO:0007669"/>
    <property type="project" value="UniProtKB-UniRule"/>
</dbReference>
<evidence type="ECO:0000313" key="4">
    <source>
        <dbReference type="Proteomes" id="UP000176317"/>
    </source>
</evidence>
<dbReference type="CDD" id="cd00303">
    <property type="entry name" value="retropepsin_like"/>
    <property type="match status" value="1"/>
</dbReference>